<dbReference type="Pfam" id="PF05699">
    <property type="entry name" value="Dimer_Tnp_hAT"/>
    <property type="match status" value="1"/>
</dbReference>
<evidence type="ECO:0000259" key="1">
    <source>
        <dbReference type="Pfam" id="PF05699"/>
    </source>
</evidence>
<dbReference type="PANTHER" id="PTHR47611:SF3">
    <property type="entry name" value="HAT C-TERMINAL DIMERISATION DOMAIN-CONTAINING PROTEIN"/>
    <property type="match status" value="1"/>
</dbReference>
<protein>
    <recommendedName>
        <fullName evidence="1">HAT C-terminal dimerisation domain-containing protein</fullName>
    </recommendedName>
</protein>
<dbReference type="AlphaFoldDB" id="A0AAU9VEP7"/>
<organism evidence="2 3">
    <name type="scientific">Euphydryas editha</name>
    <name type="common">Edith's checkerspot</name>
    <dbReference type="NCBI Taxonomy" id="104508"/>
    <lineage>
        <taxon>Eukaryota</taxon>
        <taxon>Metazoa</taxon>
        <taxon>Ecdysozoa</taxon>
        <taxon>Arthropoda</taxon>
        <taxon>Hexapoda</taxon>
        <taxon>Insecta</taxon>
        <taxon>Pterygota</taxon>
        <taxon>Neoptera</taxon>
        <taxon>Endopterygota</taxon>
        <taxon>Lepidoptera</taxon>
        <taxon>Glossata</taxon>
        <taxon>Ditrysia</taxon>
        <taxon>Papilionoidea</taxon>
        <taxon>Nymphalidae</taxon>
        <taxon>Nymphalinae</taxon>
        <taxon>Euphydryas</taxon>
    </lineage>
</organism>
<sequence>MRVKKHKKMIALKLCSKSNCRFKKRVNVDDNPLQWWSVHRDELNLLSPMARRFLSAPPASVPSEQLFSSAGLIYEPLRNRLDREKAAKLLFIKYNAPIFNFNY</sequence>
<reference evidence="2" key="1">
    <citation type="submission" date="2022-03" db="EMBL/GenBank/DDBJ databases">
        <authorList>
            <person name="Tunstrom K."/>
        </authorList>
    </citation>
    <scope>NUCLEOTIDE SEQUENCE</scope>
</reference>
<dbReference type="EMBL" id="CAKOGL010000043">
    <property type="protein sequence ID" value="CAH2108848.1"/>
    <property type="molecule type" value="Genomic_DNA"/>
</dbReference>
<dbReference type="PANTHER" id="PTHR47611">
    <property type="entry name" value="HAT DIMERISATION DOMAIN, C-TERMINAL"/>
    <property type="match status" value="1"/>
</dbReference>
<evidence type="ECO:0000313" key="3">
    <source>
        <dbReference type="Proteomes" id="UP001153954"/>
    </source>
</evidence>
<name>A0AAU9VEP7_EUPED</name>
<keyword evidence="3" id="KW-1185">Reference proteome</keyword>
<dbReference type="GO" id="GO:0046983">
    <property type="term" value="F:protein dimerization activity"/>
    <property type="evidence" value="ECO:0007669"/>
    <property type="project" value="InterPro"/>
</dbReference>
<dbReference type="InterPro" id="IPR008906">
    <property type="entry name" value="HATC_C_dom"/>
</dbReference>
<dbReference type="SUPFAM" id="SSF53098">
    <property type="entry name" value="Ribonuclease H-like"/>
    <property type="match status" value="1"/>
</dbReference>
<accession>A0AAU9VEP7</accession>
<gene>
    <name evidence="2" type="ORF">EEDITHA_LOCUS22749</name>
</gene>
<feature type="domain" description="HAT C-terminal dimerisation" evidence="1">
    <location>
        <begin position="28"/>
        <end position="95"/>
    </location>
</feature>
<dbReference type="InterPro" id="IPR012337">
    <property type="entry name" value="RNaseH-like_sf"/>
</dbReference>
<proteinExistence type="predicted"/>
<evidence type="ECO:0000313" key="2">
    <source>
        <dbReference type="EMBL" id="CAH2108848.1"/>
    </source>
</evidence>
<dbReference type="Proteomes" id="UP001153954">
    <property type="component" value="Unassembled WGS sequence"/>
</dbReference>
<comment type="caution">
    <text evidence="2">The sequence shown here is derived from an EMBL/GenBank/DDBJ whole genome shotgun (WGS) entry which is preliminary data.</text>
</comment>